<accession>A0A8S5RDG2</accession>
<sequence>MLCRLTTRKNRDVLIPFFEYEKYSKQNQQKSDSMVPVEAFFHVKYGKNYENCKGDDFLNYFELGYGIDFVSEAVGGNLKAVLKKSNQPAD</sequence>
<evidence type="ECO:0000313" key="1">
    <source>
        <dbReference type="EMBL" id="DAE29432.1"/>
    </source>
</evidence>
<organism evidence="1">
    <name type="scientific">virus sp. ctd0M1</name>
    <dbReference type="NCBI Taxonomy" id="2827993"/>
    <lineage>
        <taxon>Viruses</taxon>
    </lineage>
</organism>
<reference evidence="1" key="1">
    <citation type="journal article" date="2021" name="Proc. Natl. Acad. Sci. U.S.A.">
        <title>A Catalog of Tens of Thousands of Viruses from Human Metagenomes Reveals Hidden Associations with Chronic Diseases.</title>
        <authorList>
            <person name="Tisza M.J."/>
            <person name="Buck C.B."/>
        </authorList>
    </citation>
    <scope>NUCLEOTIDE SEQUENCE</scope>
    <source>
        <strain evidence="1">Ctd0M1</strain>
    </source>
</reference>
<protein>
    <submittedName>
        <fullName evidence="1">Uncharacterized protein</fullName>
    </submittedName>
</protein>
<name>A0A8S5RDG2_9VIRU</name>
<dbReference type="EMBL" id="BK059094">
    <property type="protein sequence ID" value="DAE29432.1"/>
    <property type="molecule type" value="Genomic_DNA"/>
</dbReference>
<proteinExistence type="predicted"/>